<feature type="transmembrane region" description="Helical" evidence="7">
    <location>
        <begin position="171"/>
        <end position="197"/>
    </location>
</feature>
<dbReference type="InterPro" id="IPR050250">
    <property type="entry name" value="Macrolide_Exporter_MacB"/>
</dbReference>
<dbReference type="Proteomes" id="UP000230869">
    <property type="component" value="Unassembled WGS sequence"/>
</dbReference>
<feature type="domain" description="MacB-like periplasmic core" evidence="9">
    <location>
        <begin position="4"/>
        <end position="75"/>
    </location>
</feature>
<feature type="transmembrane region" description="Helical" evidence="7">
    <location>
        <begin position="119"/>
        <end position="147"/>
    </location>
</feature>
<sequence>DSDPIGKSIKIYKKKFRVIGVIKERGAVMTLDFDDFIYVPVRTLQKKVMGIDHVLYMMHQVTDANKVDEAQEEIRYVLRENHDLPHPAGPTDWMGEGKDDFRVVSMTESMEIMGTVTGAITLLLLAIVAISLVVGGVGILNIMYVVVTERTSEIGLRKAVGAKYKDIMTQFLLESILITVIGGIAGVILGALISFLISFGANSYGLDWQFSIPLRSLVVALGFSAFFGIVFGVYPARKAARMEPVEALRRE</sequence>
<comment type="subcellular location">
    <subcellularLocation>
        <location evidence="1">Cell membrane</location>
        <topology evidence="1">Multi-pass membrane protein</topology>
    </subcellularLocation>
</comment>
<dbReference type="Pfam" id="PF02687">
    <property type="entry name" value="FtsX"/>
    <property type="match status" value="1"/>
</dbReference>
<evidence type="ECO:0000256" key="4">
    <source>
        <dbReference type="ARBA" id="ARBA00022989"/>
    </source>
</evidence>
<gene>
    <name evidence="10" type="ORF">COV49_02220</name>
</gene>
<evidence type="ECO:0000256" key="7">
    <source>
        <dbReference type="SAM" id="Phobius"/>
    </source>
</evidence>
<keyword evidence="4 7" id="KW-1133">Transmembrane helix</keyword>
<evidence type="ECO:0000256" key="3">
    <source>
        <dbReference type="ARBA" id="ARBA00022692"/>
    </source>
</evidence>
<dbReference type="PANTHER" id="PTHR30572:SF4">
    <property type="entry name" value="ABC TRANSPORTER PERMEASE YTRF"/>
    <property type="match status" value="1"/>
</dbReference>
<keyword evidence="2" id="KW-1003">Cell membrane</keyword>
<accession>A0A2M6K9C3</accession>
<name>A0A2M6K9C3_9BACT</name>
<evidence type="ECO:0000259" key="9">
    <source>
        <dbReference type="Pfam" id="PF12704"/>
    </source>
</evidence>
<feature type="non-terminal residue" evidence="10">
    <location>
        <position position="1"/>
    </location>
</feature>
<evidence type="ECO:0000256" key="2">
    <source>
        <dbReference type="ARBA" id="ARBA00022475"/>
    </source>
</evidence>
<comment type="similarity">
    <text evidence="6">Belongs to the ABC-4 integral membrane protein family.</text>
</comment>
<feature type="domain" description="ABC3 transporter permease C-terminal" evidence="8">
    <location>
        <begin position="126"/>
        <end position="244"/>
    </location>
</feature>
<proteinExistence type="inferred from homology"/>
<dbReference type="GO" id="GO:0005886">
    <property type="term" value="C:plasma membrane"/>
    <property type="evidence" value="ECO:0007669"/>
    <property type="project" value="UniProtKB-SubCell"/>
</dbReference>
<keyword evidence="5 7" id="KW-0472">Membrane</keyword>
<evidence type="ECO:0000313" key="11">
    <source>
        <dbReference type="Proteomes" id="UP000230869"/>
    </source>
</evidence>
<evidence type="ECO:0000313" key="10">
    <source>
        <dbReference type="EMBL" id="PIR13438.1"/>
    </source>
</evidence>
<evidence type="ECO:0000256" key="1">
    <source>
        <dbReference type="ARBA" id="ARBA00004651"/>
    </source>
</evidence>
<organism evidence="10 11">
    <name type="scientific">Candidatus Falkowbacteria bacterium CG11_big_fil_rev_8_21_14_0_20_39_10</name>
    <dbReference type="NCBI Taxonomy" id="1974570"/>
    <lineage>
        <taxon>Bacteria</taxon>
        <taxon>Candidatus Falkowiibacteriota</taxon>
    </lineage>
</organism>
<evidence type="ECO:0008006" key="12">
    <source>
        <dbReference type="Google" id="ProtNLM"/>
    </source>
</evidence>
<comment type="caution">
    <text evidence="10">The sequence shown here is derived from an EMBL/GenBank/DDBJ whole genome shotgun (WGS) entry which is preliminary data.</text>
</comment>
<dbReference type="EMBL" id="PCWW01000036">
    <property type="protein sequence ID" value="PIR13438.1"/>
    <property type="molecule type" value="Genomic_DNA"/>
</dbReference>
<dbReference type="AlphaFoldDB" id="A0A2M6K9C3"/>
<protein>
    <recommendedName>
        <fullName evidence="12">ABC3 transporter permease protein domain-containing protein</fullName>
    </recommendedName>
</protein>
<evidence type="ECO:0000259" key="8">
    <source>
        <dbReference type="Pfam" id="PF02687"/>
    </source>
</evidence>
<evidence type="ECO:0000256" key="6">
    <source>
        <dbReference type="ARBA" id="ARBA00038076"/>
    </source>
</evidence>
<keyword evidence="3 7" id="KW-0812">Transmembrane</keyword>
<dbReference type="InterPro" id="IPR003838">
    <property type="entry name" value="ABC3_permease_C"/>
</dbReference>
<feature type="transmembrane region" description="Helical" evidence="7">
    <location>
        <begin position="217"/>
        <end position="234"/>
    </location>
</feature>
<dbReference type="InterPro" id="IPR025857">
    <property type="entry name" value="MacB_PCD"/>
</dbReference>
<reference evidence="10 11" key="1">
    <citation type="submission" date="2017-09" db="EMBL/GenBank/DDBJ databases">
        <title>Depth-based differentiation of microbial function through sediment-hosted aquifers and enrichment of novel symbionts in the deep terrestrial subsurface.</title>
        <authorList>
            <person name="Probst A.J."/>
            <person name="Ladd B."/>
            <person name="Jarett J.K."/>
            <person name="Geller-Mcgrath D.E."/>
            <person name="Sieber C.M."/>
            <person name="Emerson J.B."/>
            <person name="Anantharaman K."/>
            <person name="Thomas B.C."/>
            <person name="Malmstrom R."/>
            <person name="Stieglmeier M."/>
            <person name="Klingl A."/>
            <person name="Woyke T."/>
            <person name="Ryan C.M."/>
            <person name="Banfield J.F."/>
        </authorList>
    </citation>
    <scope>NUCLEOTIDE SEQUENCE [LARGE SCALE GENOMIC DNA]</scope>
    <source>
        <strain evidence="10">CG11_big_fil_rev_8_21_14_0_20_39_10</strain>
    </source>
</reference>
<dbReference type="GO" id="GO:0022857">
    <property type="term" value="F:transmembrane transporter activity"/>
    <property type="evidence" value="ECO:0007669"/>
    <property type="project" value="TreeGrafter"/>
</dbReference>
<dbReference type="PANTHER" id="PTHR30572">
    <property type="entry name" value="MEMBRANE COMPONENT OF TRANSPORTER-RELATED"/>
    <property type="match status" value="1"/>
</dbReference>
<evidence type="ECO:0000256" key="5">
    <source>
        <dbReference type="ARBA" id="ARBA00023136"/>
    </source>
</evidence>
<dbReference type="Pfam" id="PF12704">
    <property type="entry name" value="MacB_PCD"/>
    <property type="match status" value="1"/>
</dbReference>